<evidence type="ECO:0000256" key="10">
    <source>
        <dbReference type="ARBA" id="ARBA00022679"/>
    </source>
</evidence>
<keyword evidence="23" id="KW-1185">Reference proteome</keyword>
<dbReference type="InterPro" id="IPR003016">
    <property type="entry name" value="2-oxoA_DH_lipoyl-BS"/>
</dbReference>
<dbReference type="EC" id="2.3.1.61" evidence="8"/>
<organism evidence="22 23">
    <name type="scientific">Microthlaspi erraticum</name>
    <dbReference type="NCBI Taxonomy" id="1685480"/>
    <lineage>
        <taxon>Eukaryota</taxon>
        <taxon>Viridiplantae</taxon>
        <taxon>Streptophyta</taxon>
        <taxon>Embryophyta</taxon>
        <taxon>Tracheophyta</taxon>
        <taxon>Spermatophyta</taxon>
        <taxon>Magnoliopsida</taxon>
        <taxon>eudicotyledons</taxon>
        <taxon>Gunneridae</taxon>
        <taxon>Pentapetalae</taxon>
        <taxon>rosids</taxon>
        <taxon>malvids</taxon>
        <taxon>Brassicales</taxon>
        <taxon>Brassicaceae</taxon>
        <taxon>Coluteocarpeae</taxon>
        <taxon>Microthlaspi</taxon>
    </lineage>
</organism>
<evidence type="ECO:0000256" key="11">
    <source>
        <dbReference type="ARBA" id="ARBA00022723"/>
    </source>
</evidence>
<accession>A0A6D2HY35</accession>
<dbReference type="Pfam" id="PF00364">
    <property type="entry name" value="Biotin_lipoyl"/>
    <property type="match status" value="1"/>
</dbReference>
<dbReference type="EMBL" id="CACVBM020000588">
    <property type="protein sequence ID" value="CAA7021153.1"/>
    <property type="molecule type" value="Genomic_DNA"/>
</dbReference>
<evidence type="ECO:0000256" key="7">
    <source>
        <dbReference type="ARBA" id="ARBA00011484"/>
    </source>
</evidence>
<evidence type="ECO:0000259" key="21">
    <source>
        <dbReference type="PROSITE" id="PS50968"/>
    </source>
</evidence>
<feature type="compositionally biased region" description="Basic and acidic residues" evidence="20">
    <location>
        <begin position="599"/>
        <end position="609"/>
    </location>
</feature>
<evidence type="ECO:0000256" key="4">
    <source>
        <dbReference type="ARBA" id="ARBA00005145"/>
    </source>
</evidence>
<comment type="cofactor">
    <cofactor evidence="1">
        <name>(R)-lipoate</name>
        <dbReference type="ChEBI" id="CHEBI:83088"/>
    </cofactor>
</comment>
<sequence>MMLRAVIRRASSRGGSSASGLGKVLQSSRVAVAASAQSFNSVSATEGYVCRGTYSVKSPVYGGFQHHLYHQSSSLVEEELDPFSLVADELSLLSNKLRAMVVAEVPKLASAAEYFFKRGVEGKQFRPTILLLMATALNVRVPEALASESAAIAPSELRLRQRGVAEITEMIHVASLLHDDVLDDADTRRGVGSLNFVMGNKISVLAGDFLLSRACVALAALKNTEVVSLLATVVEHLVTGETMQMSSTTEQRHSMDYYMQKTYYKTASLISNSCKAIALLAGQTAEVAVLAFEYGKNLGLAFQLIDDVLDFTGTSASLGKGSLSDIRHGIITAPILFAMEEFPQLRNVVDQLEEDPTNVDIALGYLGKSKGIQRTRELAIQHANLAAAAIGSLPETDDEDVKRSRRALIDLTHRVLSSSLRFGAMMLRAVIRRASTRGSSASGLGKSLQSSRVAASAHSFHSVSSTETLGNHARSFHHRSCPGCSECSRAVLSSFQGTTLQRWVRPFSSDSGDVVEAVVPHMGESITDGTLATFLKKPGERVEADEPIAQIETDKVTIDIASPASGVIQEFLVKEGDTVEPGHKVAIISKSADAVSHVEQSEKTPEKPAPKPSPPAEKPKVETTKVAEKPKAASTPPPSKQSAKEPQLPPKDRERRVPMTRLRKRVATRLKDSQNTFALLTTFNEVDMTNLMKLRSQYKDAFFEKHGVKLGLMSGFIKAAVSALQHQPVVNAVIDGDDIIYRDYVDISIAVGTSKGLVVPVIRGADQMNFAEIEKTINSLAKKANEGTISIDEMAGGSFTVSNGGVYGSLISTPIINPPQSAILGMHSIVQRPMVVGGSVVPRPMMYVALTYDHRLIDGREAVYFLRRIKDVVEDPQRLLLDI</sequence>
<dbReference type="InterPro" id="IPR001078">
    <property type="entry name" value="2-oxoacid_DH_actylTfrase"/>
</dbReference>
<dbReference type="InterPro" id="IPR023213">
    <property type="entry name" value="CAT-like_dom_sf"/>
</dbReference>
<keyword evidence="12" id="KW-0450">Lipoyl</keyword>
<comment type="similarity">
    <text evidence="6">Belongs to the 2-oxoacid dehydrogenase family.</text>
</comment>
<evidence type="ECO:0000256" key="3">
    <source>
        <dbReference type="ARBA" id="ARBA00004173"/>
    </source>
</evidence>
<dbReference type="InterPro" id="IPR011053">
    <property type="entry name" value="Single_hybrid_motif"/>
</dbReference>
<keyword evidence="16" id="KW-0414">Isoprene biosynthesis</keyword>
<dbReference type="GO" id="GO:0005739">
    <property type="term" value="C:mitochondrion"/>
    <property type="evidence" value="ECO:0007669"/>
    <property type="project" value="UniProtKB-SubCell"/>
</dbReference>
<dbReference type="PROSITE" id="PS50968">
    <property type="entry name" value="BIOTINYL_LIPOYL"/>
    <property type="match status" value="1"/>
</dbReference>
<dbReference type="OrthoDB" id="9927103at2759"/>
<dbReference type="AlphaFoldDB" id="A0A6D2HY35"/>
<evidence type="ECO:0000313" key="23">
    <source>
        <dbReference type="Proteomes" id="UP000467841"/>
    </source>
</evidence>
<keyword evidence="15" id="KW-0496">Mitochondrion</keyword>
<dbReference type="Pfam" id="PF00348">
    <property type="entry name" value="polyprenyl_synt"/>
    <property type="match status" value="1"/>
</dbReference>
<dbReference type="GO" id="GO:0008299">
    <property type="term" value="P:isoprenoid biosynthetic process"/>
    <property type="evidence" value="ECO:0007669"/>
    <property type="project" value="UniProtKB-KW"/>
</dbReference>
<dbReference type="InterPro" id="IPR008949">
    <property type="entry name" value="Isoprenoid_synthase_dom_sf"/>
</dbReference>
<keyword evidence="9" id="KW-0816">Tricarboxylic acid cycle</keyword>
<keyword evidence="10" id="KW-0808">Transferase</keyword>
<dbReference type="GO" id="GO:0045252">
    <property type="term" value="C:oxoglutarate dehydrogenase complex"/>
    <property type="evidence" value="ECO:0007669"/>
    <property type="project" value="InterPro"/>
</dbReference>
<evidence type="ECO:0000256" key="18">
    <source>
        <dbReference type="ARBA" id="ARBA00037426"/>
    </source>
</evidence>
<evidence type="ECO:0000256" key="20">
    <source>
        <dbReference type="SAM" id="MobiDB-lite"/>
    </source>
</evidence>
<dbReference type="GO" id="GO:0033512">
    <property type="term" value="P:L-lysine catabolic process to acetyl-CoA via saccharopine"/>
    <property type="evidence" value="ECO:0007669"/>
    <property type="project" value="UniProtKB-UniPathway"/>
</dbReference>
<dbReference type="GO" id="GO:1901663">
    <property type="term" value="P:quinone biosynthetic process"/>
    <property type="evidence" value="ECO:0007669"/>
    <property type="project" value="UniProtKB-ARBA"/>
</dbReference>
<feature type="domain" description="Lipoyl-binding" evidence="21">
    <location>
        <begin position="514"/>
        <end position="589"/>
    </location>
</feature>
<comment type="cofactor">
    <cofactor evidence="2">
        <name>Mg(2+)</name>
        <dbReference type="ChEBI" id="CHEBI:18420"/>
    </cofactor>
</comment>
<evidence type="ECO:0000256" key="17">
    <source>
        <dbReference type="ARBA" id="ARBA00023315"/>
    </source>
</evidence>
<dbReference type="FunFam" id="1.10.600.10:FF:000015">
    <property type="entry name" value="Solanesyl diphosphate synthase 3, chloroplastic/mitochondrial"/>
    <property type="match status" value="1"/>
</dbReference>
<dbReference type="SUPFAM" id="SSF52777">
    <property type="entry name" value="CoA-dependent acyltransferases"/>
    <property type="match status" value="1"/>
</dbReference>
<dbReference type="InterPro" id="IPR033749">
    <property type="entry name" value="Polyprenyl_synt_CS"/>
</dbReference>
<evidence type="ECO:0000256" key="12">
    <source>
        <dbReference type="ARBA" id="ARBA00022823"/>
    </source>
</evidence>
<keyword evidence="17" id="KW-0012">Acyltransferase</keyword>
<evidence type="ECO:0000313" key="22">
    <source>
        <dbReference type="EMBL" id="CAA7021153.1"/>
    </source>
</evidence>
<dbReference type="PANTHER" id="PTHR43416">
    <property type="entry name" value="DIHYDROLIPOYLLYSINE-RESIDUE SUCCINYLTRANSFERASE COMPONENT OF 2-OXOGLUTARATE DEHYDROGENASE COMPLEX, MITOCHONDRIAL-RELATED"/>
    <property type="match status" value="1"/>
</dbReference>
<dbReference type="SFLD" id="SFLDS00005">
    <property type="entry name" value="Isoprenoid_Synthase_Type_I"/>
    <property type="match status" value="1"/>
</dbReference>
<evidence type="ECO:0000256" key="15">
    <source>
        <dbReference type="ARBA" id="ARBA00023128"/>
    </source>
</evidence>
<evidence type="ECO:0000256" key="5">
    <source>
        <dbReference type="ARBA" id="ARBA00006706"/>
    </source>
</evidence>
<dbReference type="PROSITE" id="PS00723">
    <property type="entry name" value="POLYPRENYL_SYNTHASE_1"/>
    <property type="match status" value="1"/>
</dbReference>
<feature type="region of interest" description="Disordered" evidence="20">
    <location>
        <begin position="592"/>
        <end position="661"/>
    </location>
</feature>
<comment type="caution">
    <text evidence="22">The sequence shown here is derived from an EMBL/GenBank/DDBJ whole genome shotgun (WGS) entry which is preliminary data.</text>
</comment>
<evidence type="ECO:0000256" key="9">
    <source>
        <dbReference type="ARBA" id="ARBA00022532"/>
    </source>
</evidence>
<dbReference type="SUPFAM" id="SSF51230">
    <property type="entry name" value="Single hybrid motif"/>
    <property type="match status" value="1"/>
</dbReference>
<dbReference type="InterPro" id="IPR000092">
    <property type="entry name" value="Polyprenyl_synt"/>
</dbReference>
<evidence type="ECO:0000256" key="19">
    <source>
        <dbReference type="ARBA" id="ARBA00052761"/>
    </source>
</evidence>
<comment type="subcellular location">
    <subcellularLocation>
        <location evidence="3">Mitochondrion</location>
    </subcellularLocation>
</comment>
<dbReference type="Gene3D" id="1.10.600.10">
    <property type="entry name" value="Farnesyl Diphosphate Synthase"/>
    <property type="match status" value="1"/>
</dbReference>
<dbReference type="GO" id="GO:0046872">
    <property type="term" value="F:metal ion binding"/>
    <property type="evidence" value="ECO:0007669"/>
    <property type="project" value="UniProtKB-KW"/>
</dbReference>
<dbReference type="InterPro" id="IPR050537">
    <property type="entry name" value="2-oxoacid_dehydrogenase"/>
</dbReference>
<dbReference type="PANTHER" id="PTHR43416:SF41">
    <property type="entry name" value="DIHYDROLIPOYLLYSINE-RESIDUE SUCCINYLTRANSFERASE COMPONENT OF 2-OXOGLUTARATE DEHYDROGENASE COMPLEX 2, MITOCHONDRIAL"/>
    <property type="match status" value="1"/>
</dbReference>
<reference evidence="22" key="1">
    <citation type="submission" date="2020-01" db="EMBL/GenBank/DDBJ databases">
        <authorList>
            <person name="Mishra B."/>
        </authorList>
    </citation>
    <scope>NUCLEOTIDE SEQUENCE [LARGE SCALE GENOMIC DNA]</scope>
</reference>
<gene>
    <name evidence="22" type="ORF">MERR_LOCUS8388</name>
</gene>
<evidence type="ECO:0000256" key="13">
    <source>
        <dbReference type="ARBA" id="ARBA00022842"/>
    </source>
</evidence>
<dbReference type="Gene3D" id="3.30.559.10">
    <property type="entry name" value="Chloramphenicol acetyltransferase-like domain"/>
    <property type="match status" value="1"/>
</dbReference>
<feature type="compositionally biased region" description="Basic and acidic residues" evidence="20">
    <location>
        <begin position="617"/>
        <end position="631"/>
    </location>
</feature>
<dbReference type="UniPathway" id="UPA00868">
    <property type="reaction ID" value="UER00840"/>
</dbReference>
<dbReference type="GO" id="GO:0006099">
    <property type="term" value="P:tricarboxylic acid cycle"/>
    <property type="evidence" value="ECO:0007669"/>
    <property type="project" value="UniProtKB-KW"/>
</dbReference>
<protein>
    <recommendedName>
        <fullName evidence="8">dihydrolipoyllysine-residue succinyltransferase</fullName>
        <ecNumber evidence="8">2.3.1.61</ecNumber>
    </recommendedName>
</protein>
<dbReference type="NCBIfam" id="TIGR01347">
    <property type="entry name" value="sucB"/>
    <property type="match status" value="1"/>
</dbReference>
<proteinExistence type="inferred from homology"/>
<dbReference type="InterPro" id="IPR000089">
    <property type="entry name" value="Biotin_lipoyl"/>
</dbReference>
<comment type="function">
    <text evidence="18">The 2-oxoglutarate dehydrogenase complex catalyzes the overall conversion of 2-oxoglutarate to succinyl-CoA and CO(2). It contains multiple copies of three enzymatic components: 2-oxoglutarate dehydrogenase (E1), dihydrolipoamide succinyltransferase (E2) and lipoamide dehydrogenase (E3).</text>
</comment>
<evidence type="ECO:0000256" key="1">
    <source>
        <dbReference type="ARBA" id="ARBA00001938"/>
    </source>
</evidence>
<dbReference type="Pfam" id="PF00198">
    <property type="entry name" value="2-oxoacid_dh"/>
    <property type="match status" value="1"/>
</dbReference>
<comment type="subunit">
    <text evidence="7">Forms a 24-polypeptide structural core with octahedral symmetry.</text>
</comment>
<evidence type="ECO:0000256" key="8">
    <source>
        <dbReference type="ARBA" id="ARBA00012945"/>
    </source>
</evidence>
<comment type="pathway">
    <text evidence="4">Amino-acid degradation; L-lysine degradation via saccharopine pathway; glutaryl-CoA from L-lysine: step 6/6.</text>
</comment>
<dbReference type="Gene3D" id="2.40.50.100">
    <property type="match status" value="1"/>
</dbReference>
<dbReference type="PROSITE" id="PS00189">
    <property type="entry name" value="LIPOYL"/>
    <property type="match status" value="1"/>
</dbReference>
<keyword evidence="14" id="KW-0809">Transit peptide</keyword>
<dbReference type="CDD" id="cd06849">
    <property type="entry name" value="lipoyl_domain"/>
    <property type="match status" value="1"/>
</dbReference>
<dbReference type="Proteomes" id="UP000467841">
    <property type="component" value="Unassembled WGS sequence"/>
</dbReference>
<evidence type="ECO:0000256" key="6">
    <source>
        <dbReference type="ARBA" id="ARBA00007317"/>
    </source>
</evidence>
<dbReference type="GO" id="GO:0004659">
    <property type="term" value="F:prenyltransferase activity"/>
    <property type="evidence" value="ECO:0007669"/>
    <property type="project" value="InterPro"/>
</dbReference>
<comment type="similarity">
    <text evidence="5">Belongs to the FPP/GGPP synthase family.</text>
</comment>
<dbReference type="InterPro" id="IPR006255">
    <property type="entry name" value="SucB"/>
</dbReference>
<dbReference type="PROSITE" id="PS00444">
    <property type="entry name" value="POLYPRENYL_SYNTHASE_2"/>
    <property type="match status" value="1"/>
</dbReference>
<comment type="catalytic activity">
    <reaction evidence="19">
        <text>N(6)-[(R)-dihydrolipoyl]-L-lysyl-[protein] + succinyl-CoA = N(6)-[(R)-S(8)-succinyldihydrolipoyl]-L-lysyl-[protein] + CoA</text>
        <dbReference type="Rhea" id="RHEA:15213"/>
        <dbReference type="Rhea" id="RHEA-COMP:10475"/>
        <dbReference type="Rhea" id="RHEA-COMP:20092"/>
        <dbReference type="ChEBI" id="CHEBI:57287"/>
        <dbReference type="ChEBI" id="CHEBI:57292"/>
        <dbReference type="ChEBI" id="CHEBI:83100"/>
        <dbReference type="ChEBI" id="CHEBI:83120"/>
        <dbReference type="EC" id="2.3.1.61"/>
    </reaction>
</comment>
<dbReference type="CDD" id="cd00685">
    <property type="entry name" value="Trans_IPPS_HT"/>
    <property type="match status" value="1"/>
</dbReference>
<dbReference type="FunFam" id="3.30.559.10:FF:000006">
    <property type="entry name" value="Dihydrolipoyllysine-residue succinyltransferase component of 2-oxoglutarate dehydrogenase complex, mitochondrial"/>
    <property type="match status" value="1"/>
</dbReference>
<evidence type="ECO:0000256" key="2">
    <source>
        <dbReference type="ARBA" id="ARBA00001946"/>
    </source>
</evidence>
<evidence type="ECO:0000256" key="14">
    <source>
        <dbReference type="ARBA" id="ARBA00022946"/>
    </source>
</evidence>
<name>A0A6D2HY35_9BRAS</name>
<dbReference type="GO" id="GO:0004149">
    <property type="term" value="F:dihydrolipoyllysine-residue succinyltransferase activity"/>
    <property type="evidence" value="ECO:0007669"/>
    <property type="project" value="UniProtKB-EC"/>
</dbReference>
<keyword evidence="11" id="KW-0479">Metal-binding</keyword>
<dbReference type="SUPFAM" id="SSF48576">
    <property type="entry name" value="Terpenoid synthases"/>
    <property type="match status" value="1"/>
</dbReference>
<keyword evidence="13" id="KW-0460">Magnesium</keyword>
<evidence type="ECO:0000256" key="16">
    <source>
        <dbReference type="ARBA" id="ARBA00023229"/>
    </source>
</evidence>